<proteinExistence type="predicted"/>
<reference evidence="1" key="1">
    <citation type="submission" date="2018-05" db="EMBL/GenBank/DDBJ databases">
        <authorList>
            <person name="Lanie J.A."/>
            <person name="Ng W.-L."/>
            <person name="Kazmierczak K.M."/>
            <person name="Andrzejewski T.M."/>
            <person name="Davidsen T.M."/>
            <person name="Wayne K.J."/>
            <person name="Tettelin H."/>
            <person name="Glass J.I."/>
            <person name="Rusch D."/>
            <person name="Podicherti R."/>
            <person name="Tsui H.-C.T."/>
            <person name="Winkler M.E."/>
        </authorList>
    </citation>
    <scope>NUCLEOTIDE SEQUENCE</scope>
</reference>
<gene>
    <name evidence="1" type="ORF">METZ01_LOCUS472803</name>
</gene>
<sequence length="245" mass="27200">REMKHILITTIAAVLLVGCGPSQPSEKDLELIKSARIGDIEAAKKYLANGANANAKNKLGETPLHGAAFNNRTNIIRLLLDNGANINAEDNNGYTPMDMAKGEASLLLDKLGGKENKRIEIATQERVKLNTQEAQKQIKSEKSSGMDLKTIEKISSEVHQVKNIIPEMEHFVQQAGVWEVSMSNGENKNTMKEAPTFYSFVKVVDGKFKVSQFQPPYESSLRLSVTSYDEDKNYYNIWKPRKGGG</sequence>
<dbReference type="AlphaFoldDB" id="A0A383BJ92"/>
<dbReference type="SMART" id="SM00248">
    <property type="entry name" value="ANK"/>
    <property type="match status" value="1"/>
</dbReference>
<name>A0A383BJ92_9ZZZZ</name>
<dbReference type="PROSITE" id="PS50088">
    <property type="entry name" value="ANK_REPEAT"/>
    <property type="match status" value="1"/>
</dbReference>
<dbReference type="InterPro" id="IPR036770">
    <property type="entry name" value="Ankyrin_rpt-contain_sf"/>
</dbReference>
<dbReference type="PANTHER" id="PTHR22677">
    <property type="entry name" value="ANKYRIN REPEAT DOMAIN-CONTAINING PROTEIN 60"/>
    <property type="match status" value="1"/>
</dbReference>
<organism evidence="1">
    <name type="scientific">marine metagenome</name>
    <dbReference type="NCBI Taxonomy" id="408172"/>
    <lineage>
        <taxon>unclassified sequences</taxon>
        <taxon>metagenomes</taxon>
        <taxon>ecological metagenomes</taxon>
    </lineage>
</organism>
<dbReference type="Pfam" id="PF12796">
    <property type="entry name" value="Ank_2"/>
    <property type="match status" value="1"/>
</dbReference>
<dbReference type="InterPro" id="IPR002110">
    <property type="entry name" value="Ankyrin_rpt"/>
</dbReference>
<dbReference type="SUPFAM" id="SSF48403">
    <property type="entry name" value="Ankyrin repeat"/>
    <property type="match status" value="1"/>
</dbReference>
<dbReference type="Gene3D" id="1.25.40.20">
    <property type="entry name" value="Ankyrin repeat-containing domain"/>
    <property type="match status" value="1"/>
</dbReference>
<dbReference type="InterPro" id="IPR039323">
    <property type="entry name" value="ANKRD_45/46/60"/>
</dbReference>
<evidence type="ECO:0000313" key="1">
    <source>
        <dbReference type="EMBL" id="SVE19949.1"/>
    </source>
</evidence>
<feature type="non-terminal residue" evidence="1">
    <location>
        <position position="245"/>
    </location>
</feature>
<dbReference type="PROSITE" id="PS50297">
    <property type="entry name" value="ANK_REP_REGION"/>
    <property type="match status" value="1"/>
</dbReference>
<feature type="non-terminal residue" evidence="1">
    <location>
        <position position="1"/>
    </location>
</feature>
<dbReference type="EMBL" id="UINC01200870">
    <property type="protein sequence ID" value="SVE19949.1"/>
    <property type="molecule type" value="Genomic_DNA"/>
</dbReference>
<accession>A0A383BJ92</accession>
<dbReference type="PANTHER" id="PTHR22677:SF4">
    <property type="entry name" value="USHER SYNDROME TYPE-1G PROTEIN-LIKE PROTEIN"/>
    <property type="match status" value="1"/>
</dbReference>
<protein>
    <submittedName>
        <fullName evidence="1">Uncharacterized protein</fullName>
    </submittedName>
</protein>